<reference evidence="2" key="1">
    <citation type="journal article" date="2013" name="Science">
        <title>The Amborella genome and the evolution of flowering plants.</title>
        <authorList>
            <consortium name="Amborella Genome Project"/>
        </authorList>
    </citation>
    <scope>NUCLEOTIDE SEQUENCE [LARGE SCALE GENOMIC DNA]</scope>
</reference>
<protein>
    <submittedName>
        <fullName evidence="1">Uncharacterized protein</fullName>
    </submittedName>
</protein>
<dbReference type="AlphaFoldDB" id="U5D4R5"/>
<evidence type="ECO:0000313" key="1">
    <source>
        <dbReference type="EMBL" id="ERN20576.1"/>
    </source>
</evidence>
<accession>U5D4R5</accession>
<dbReference type="EMBL" id="KI392058">
    <property type="protein sequence ID" value="ERN20576.1"/>
    <property type="molecule type" value="Genomic_DNA"/>
</dbReference>
<evidence type="ECO:0000313" key="2">
    <source>
        <dbReference type="Proteomes" id="UP000017836"/>
    </source>
</evidence>
<dbReference type="HOGENOM" id="CLU_2029811_0_0_1"/>
<sequence>MPLKITKILEYELDSLTQVTQSLPQAPSEPPNWRGVFQGLLEHGTVNLRQDYSANQELDCGLLEAQYVDLDPFEAQQLEQQQEPVDLQVVNGGTSGVVEGGEVLEVGWGSGGYLNEGYAGIS</sequence>
<gene>
    <name evidence="1" type="ORF">AMTR_s00070p00056180</name>
</gene>
<proteinExistence type="predicted"/>
<dbReference type="Gramene" id="ERN20576">
    <property type="protein sequence ID" value="ERN20576"/>
    <property type="gene ID" value="AMTR_s00070p00056180"/>
</dbReference>
<keyword evidence="2" id="KW-1185">Reference proteome</keyword>
<name>U5D4R5_AMBTC</name>
<organism evidence="1 2">
    <name type="scientific">Amborella trichopoda</name>
    <dbReference type="NCBI Taxonomy" id="13333"/>
    <lineage>
        <taxon>Eukaryota</taxon>
        <taxon>Viridiplantae</taxon>
        <taxon>Streptophyta</taxon>
        <taxon>Embryophyta</taxon>
        <taxon>Tracheophyta</taxon>
        <taxon>Spermatophyta</taxon>
        <taxon>Magnoliopsida</taxon>
        <taxon>Amborellales</taxon>
        <taxon>Amborellaceae</taxon>
        <taxon>Amborella</taxon>
    </lineage>
</organism>
<dbReference type="Proteomes" id="UP000017836">
    <property type="component" value="Unassembled WGS sequence"/>
</dbReference>